<keyword evidence="4" id="KW-1185">Reference proteome</keyword>
<dbReference type="Pfam" id="PF08401">
    <property type="entry name" value="ArdcN"/>
    <property type="match status" value="1"/>
</dbReference>
<name>A0ABS2ZRV9_9BACL</name>
<comment type="caution">
    <text evidence="3">The sequence shown here is derived from an EMBL/GenBank/DDBJ whole genome shotgun (WGS) entry which is preliminary data.</text>
</comment>
<evidence type="ECO:0000313" key="3">
    <source>
        <dbReference type="EMBL" id="MBN3554045.1"/>
    </source>
</evidence>
<evidence type="ECO:0000313" key="4">
    <source>
        <dbReference type="Proteomes" id="UP001296923"/>
    </source>
</evidence>
<dbReference type="Pfam" id="PF18818">
    <property type="entry name" value="MPTase-PolyVal"/>
    <property type="match status" value="1"/>
</dbReference>
<dbReference type="InterPro" id="IPR017113">
    <property type="entry name" value="Antirestriction_ArdC"/>
</dbReference>
<evidence type="ECO:0000259" key="2">
    <source>
        <dbReference type="Pfam" id="PF18818"/>
    </source>
</evidence>
<dbReference type="InterPro" id="IPR041459">
    <property type="entry name" value="MPTase-PolyVal"/>
</dbReference>
<feature type="domain" description="Polyvalent protein metallopeptidase" evidence="2">
    <location>
        <begin position="147"/>
        <end position="258"/>
    </location>
</feature>
<dbReference type="Proteomes" id="UP001296923">
    <property type="component" value="Unassembled WGS sequence"/>
</dbReference>
<dbReference type="EMBL" id="JAFHKR010000038">
    <property type="protein sequence ID" value="MBN3554045.1"/>
    <property type="molecule type" value="Genomic_DNA"/>
</dbReference>
<gene>
    <name evidence="3" type="ORF">JYA63_07215</name>
</gene>
<sequence>MKKSVYEMVTERIMEELEKGVVPWRRPWVNGGAVNWKTQKPYRGINTFLLPAGEYATFKQITEAGGKVRKGAKSHMVVFWTWLEKEEDDEKEDKIPYLRYYRVFNVLTQVEGLESKRSDETFDHDPIQEAEKIVKGYRDAPDYSSYRGRAVYMPLIDRINCPPLQDFTIREEYYSTLFHEMVHSTGHECRLKREAIVSKHFAFGDESYSKEELVAEMGAAMLCGVAGIDNTIPNSASYIESWLRVLKEDSRLVVQAAGQAQKAADYILGTEVEVVRIAP</sequence>
<feature type="domain" description="N-terminal" evidence="1">
    <location>
        <begin position="3"/>
        <end position="104"/>
    </location>
</feature>
<dbReference type="RefSeq" id="WP_205725104.1">
    <property type="nucleotide sequence ID" value="NZ_JAFHKR010000038.1"/>
</dbReference>
<evidence type="ECO:0000259" key="1">
    <source>
        <dbReference type="Pfam" id="PF08401"/>
    </source>
</evidence>
<reference evidence="3 4" key="1">
    <citation type="submission" date="2021-01" db="EMBL/GenBank/DDBJ databases">
        <title>Genome Sequencing of Type Strains.</title>
        <authorList>
            <person name="Lemaire J.F."/>
            <person name="Inderbitzin P."/>
            <person name="Collins S.B."/>
            <person name="Wespe N."/>
            <person name="Knight-Connoni V."/>
        </authorList>
    </citation>
    <scope>NUCLEOTIDE SEQUENCE [LARGE SCALE GENOMIC DNA]</scope>
    <source>
        <strain evidence="3 4">DSM 23009</strain>
    </source>
</reference>
<organism evidence="3 4">
    <name type="scientific">Fictibacillus nanhaiensis</name>
    <dbReference type="NCBI Taxonomy" id="742169"/>
    <lineage>
        <taxon>Bacteria</taxon>
        <taxon>Bacillati</taxon>
        <taxon>Bacillota</taxon>
        <taxon>Bacilli</taxon>
        <taxon>Bacillales</taxon>
        <taxon>Fictibacillaceae</taxon>
        <taxon>Fictibacillus</taxon>
    </lineage>
</organism>
<protein>
    <submittedName>
        <fullName evidence="3">DUF1738 domain-containing protein</fullName>
    </submittedName>
</protein>
<proteinExistence type="predicted"/>
<dbReference type="InterPro" id="IPR013610">
    <property type="entry name" value="ArdC_N"/>
</dbReference>
<dbReference type="PIRSF" id="PIRSF037112">
    <property type="entry name" value="Antirestriction_ArdC"/>
    <property type="match status" value="1"/>
</dbReference>
<accession>A0ABS2ZRV9</accession>